<keyword evidence="3" id="KW-1185">Reference proteome</keyword>
<organism evidence="2 3">
    <name type="scientific">Dothistroma septosporum (strain NZE10 / CBS 128990)</name>
    <name type="common">Red band needle blight fungus</name>
    <name type="synonym">Mycosphaerella pini</name>
    <dbReference type="NCBI Taxonomy" id="675120"/>
    <lineage>
        <taxon>Eukaryota</taxon>
        <taxon>Fungi</taxon>
        <taxon>Dikarya</taxon>
        <taxon>Ascomycota</taxon>
        <taxon>Pezizomycotina</taxon>
        <taxon>Dothideomycetes</taxon>
        <taxon>Dothideomycetidae</taxon>
        <taxon>Mycosphaerellales</taxon>
        <taxon>Mycosphaerellaceae</taxon>
        <taxon>Dothistroma</taxon>
    </lineage>
</organism>
<reference evidence="3" key="1">
    <citation type="journal article" date="2012" name="PLoS Genet.">
        <title>The genomes of the fungal plant pathogens Cladosporium fulvum and Dothistroma septosporum reveal adaptation to different hosts and lifestyles but also signatures of common ancestry.</title>
        <authorList>
            <person name="de Wit P.J.G.M."/>
            <person name="van der Burgt A."/>
            <person name="Oekmen B."/>
            <person name="Stergiopoulos I."/>
            <person name="Abd-Elsalam K.A."/>
            <person name="Aerts A.L."/>
            <person name="Bahkali A.H."/>
            <person name="Beenen H.G."/>
            <person name="Chettri P."/>
            <person name="Cox M.P."/>
            <person name="Datema E."/>
            <person name="de Vries R.P."/>
            <person name="Dhillon B."/>
            <person name="Ganley A.R."/>
            <person name="Griffiths S.A."/>
            <person name="Guo Y."/>
            <person name="Hamelin R.C."/>
            <person name="Henrissat B."/>
            <person name="Kabir M.S."/>
            <person name="Jashni M.K."/>
            <person name="Kema G."/>
            <person name="Klaubauf S."/>
            <person name="Lapidus A."/>
            <person name="Levasseur A."/>
            <person name="Lindquist E."/>
            <person name="Mehrabi R."/>
            <person name="Ohm R.A."/>
            <person name="Owen T.J."/>
            <person name="Salamov A."/>
            <person name="Schwelm A."/>
            <person name="Schijlen E."/>
            <person name="Sun H."/>
            <person name="van den Burg H.A."/>
            <person name="van Ham R.C.H.J."/>
            <person name="Zhang S."/>
            <person name="Goodwin S.B."/>
            <person name="Grigoriev I.V."/>
            <person name="Collemare J."/>
            <person name="Bradshaw R.E."/>
        </authorList>
    </citation>
    <scope>NUCLEOTIDE SEQUENCE [LARGE SCALE GENOMIC DNA]</scope>
    <source>
        <strain evidence="3">NZE10 / CBS 128990</strain>
    </source>
</reference>
<reference evidence="2 3" key="2">
    <citation type="journal article" date="2012" name="PLoS Pathog.">
        <title>Diverse lifestyles and strategies of plant pathogenesis encoded in the genomes of eighteen Dothideomycetes fungi.</title>
        <authorList>
            <person name="Ohm R.A."/>
            <person name="Feau N."/>
            <person name="Henrissat B."/>
            <person name="Schoch C.L."/>
            <person name="Horwitz B.A."/>
            <person name="Barry K.W."/>
            <person name="Condon B.J."/>
            <person name="Copeland A.C."/>
            <person name="Dhillon B."/>
            <person name="Glaser F."/>
            <person name="Hesse C.N."/>
            <person name="Kosti I."/>
            <person name="LaButti K."/>
            <person name="Lindquist E.A."/>
            <person name="Lucas S."/>
            <person name="Salamov A.A."/>
            <person name="Bradshaw R.E."/>
            <person name="Ciuffetti L."/>
            <person name="Hamelin R.C."/>
            <person name="Kema G.H.J."/>
            <person name="Lawrence C."/>
            <person name="Scott J.A."/>
            <person name="Spatafora J.W."/>
            <person name="Turgeon B.G."/>
            <person name="de Wit P.J.G.M."/>
            <person name="Zhong S."/>
            <person name="Goodwin S.B."/>
            <person name="Grigoriev I.V."/>
        </authorList>
    </citation>
    <scope>NUCLEOTIDE SEQUENCE [LARGE SCALE GENOMIC DNA]</scope>
    <source>
        <strain evidence="3">NZE10 / CBS 128990</strain>
    </source>
</reference>
<evidence type="ECO:0000313" key="3">
    <source>
        <dbReference type="Proteomes" id="UP000016933"/>
    </source>
</evidence>
<evidence type="ECO:0000313" key="2">
    <source>
        <dbReference type="EMBL" id="EME44895.1"/>
    </source>
</evidence>
<evidence type="ECO:0000256" key="1">
    <source>
        <dbReference type="SAM" id="Phobius"/>
    </source>
</evidence>
<dbReference type="AlphaFoldDB" id="N1PRA3"/>
<keyword evidence="1" id="KW-0472">Membrane</keyword>
<dbReference type="HOGENOM" id="CLU_3087204_0_0_1"/>
<protein>
    <recommendedName>
        <fullName evidence="4">CDR ABC transporter domain-containing protein</fullName>
    </recommendedName>
</protein>
<dbReference type="EMBL" id="KB446538">
    <property type="protein sequence ID" value="EME44895.1"/>
    <property type="molecule type" value="Genomic_DNA"/>
</dbReference>
<dbReference type="Proteomes" id="UP000016933">
    <property type="component" value="Unassembled WGS sequence"/>
</dbReference>
<keyword evidence="1" id="KW-1133">Transmembrane helix</keyword>
<dbReference type="OrthoDB" id="245989at2759"/>
<feature type="transmembrane region" description="Helical" evidence="1">
    <location>
        <begin position="20"/>
        <end position="40"/>
    </location>
</feature>
<gene>
    <name evidence="2" type="ORF">DOTSEDRAFT_43345</name>
</gene>
<accession>N1PRA3</accession>
<name>N1PRA3_DOTSN</name>
<proteinExistence type="predicted"/>
<sequence length="52" mass="6009">MDRCVSRIDVSSSNQGKDFGLLWVYIGSNMFAATFLYWLLRTTSSEEKRNIT</sequence>
<evidence type="ECO:0008006" key="4">
    <source>
        <dbReference type="Google" id="ProtNLM"/>
    </source>
</evidence>
<keyword evidence="1" id="KW-0812">Transmembrane</keyword>